<dbReference type="Proteomes" id="UP000256379">
    <property type="component" value="Unassembled WGS sequence"/>
</dbReference>
<proteinExistence type="predicted"/>
<gene>
    <name evidence="3" type="ORF">CQA53_01415</name>
</gene>
<dbReference type="OrthoDB" id="5319107at2"/>
<evidence type="ECO:0000313" key="3">
    <source>
        <dbReference type="EMBL" id="RDU67685.1"/>
    </source>
</evidence>
<comment type="caution">
    <text evidence="3">The sequence shown here is derived from an EMBL/GenBank/DDBJ whole genome shotgun (WGS) entry which is preliminary data.</text>
</comment>
<evidence type="ECO:0000313" key="4">
    <source>
        <dbReference type="Proteomes" id="UP000256379"/>
    </source>
</evidence>
<evidence type="ECO:0000256" key="2">
    <source>
        <dbReference type="SAM" id="Phobius"/>
    </source>
</evidence>
<dbReference type="EMBL" id="NXLQ01000001">
    <property type="protein sequence ID" value="RDU67685.1"/>
    <property type="molecule type" value="Genomic_DNA"/>
</dbReference>
<feature type="compositionally biased region" description="Basic and acidic residues" evidence="1">
    <location>
        <begin position="435"/>
        <end position="446"/>
    </location>
</feature>
<sequence>MNKLARILVVFGAFIIIALVTALYFGSQKITQNIEERLNSGLHDVQLQIQQSNDTYPVAKIEYAPFHCSGLMDYTCVSDFISLYVKDPTTRNNQVYENIRFDKITLDLKDIKSKKHISFDVDTQLNYPNIQKFFGDSKTNSSIAFFNHNAEALLPNNLHCKQTYSTQDSDLFENQESSLIELKTECNLESQIFTTQIATNNILMPNVQRAHILGIFYEIMMANIYESSEVKEDLKLVNIPHQLESIHLTMQSKQTFKDFLAQNQSLSNQQREILQSQFDGNLGTLKMIIPALFGSFLNDYSIKSILAFINLAQSKIKKIDLQFTIKDNKNFNPLEDFNAMNLIEWLTYLNNNYDVKMIIDGNLQTKTNQVVPTNRSGLETNERYEVAPESNIQSIENDSEKQADDLHPQNSKNNDSQKLFKDNELLDPPALMETMLKENKNTKTFS</sequence>
<feature type="transmembrane region" description="Helical" evidence="2">
    <location>
        <begin position="7"/>
        <end position="26"/>
    </location>
</feature>
<organism evidence="3 4">
    <name type="scientific">Helicobacter didelphidarum</name>
    <dbReference type="NCBI Taxonomy" id="2040648"/>
    <lineage>
        <taxon>Bacteria</taxon>
        <taxon>Pseudomonadati</taxon>
        <taxon>Campylobacterota</taxon>
        <taxon>Epsilonproteobacteria</taxon>
        <taxon>Campylobacterales</taxon>
        <taxon>Helicobacteraceae</taxon>
        <taxon>Helicobacter</taxon>
    </lineage>
</organism>
<protein>
    <recommendedName>
        <fullName evidence="5">DUF945 domain-containing protein</fullName>
    </recommendedName>
</protein>
<feature type="region of interest" description="Disordered" evidence="1">
    <location>
        <begin position="388"/>
        <end position="446"/>
    </location>
</feature>
<accession>A0A3D8IRZ9</accession>
<feature type="compositionally biased region" description="Polar residues" evidence="1">
    <location>
        <begin position="408"/>
        <end position="417"/>
    </location>
</feature>
<keyword evidence="2" id="KW-0812">Transmembrane</keyword>
<dbReference type="RefSeq" id="WP_115542212.1">
    <property type="nucleotide sequence ID" value="NZ_NXLQ01000001.1"/>
</dbReference>
<feature type="compositionally biased region" description="Basic and acidic residues" evidence="1">
    <location>
        <begin position="398"/>
        <end position="407"/>
    </location>
</feature>
<keyword evidence="2" id="KW-0472">Membrane</keyword>
<name>A0A3D8IRZ9_9HELI</name>
<evidence type="ECO:0000256" key="1">
    <source>
        <dbReference type="SAM" id="MobiDB-lite"/>
    </source>
</evidence>
<dbReference type="AlphaFoldDB" id="A0A3D8IRZ9"/>
<reference evidence="3 4" key="1">
    <citation type="submission" date="2018-04" db="EMBL/GenBank/DDBJ databases">
        <title>Novel Campyloabacter and Helicobacter Species and Strains.</title>
        <authorList>
            <person name="Mannion A.J."/>
            <person name="Shen Z."/>
            <person name="Fox J.G."/>
        </authorList>
    </citation>
    <scope>NUCLEOTIDE SEQUENCE [LARGE SCALE GENOMIC DNA]</scope>
    <source>
        <strain evidence="3 4">MIT 17-337</strain>
    </source>
</reference>
<evidence type="ECO:0008006" key="5">
    <source>
        <dbReference type="Google" id="ProtNLM"/>
    </source>
</evidence>
<keyword evidence="2" id="KW-1133">Transmembrane helix</keyword>
<keyword evidence="4" id="KW-1185">Reference proteome</keyword>